<dbReference type="InterPro" id="IPR051179">
    <property type="entry name" value="WD_repeat_multifunction"/>
</dbReference>
<dbReference type="Pfam" id="PF00400">
    <property type="entry name" value="WD40"/>
    <property type="match status" value="3"/>
</dbReference>
<dbReference type="EMBL" id="VTPC01000450">
    <property type="protein sequence ID" value="KAF2905737.1"/>
    <property type="molecule type" value="Genomic_DNA"/>
</dbReference>
<dbReference type="PROSITE" id="PS50294">
    <property type="entry name" value="WD_REPEATS_REGION"/>
    <property type="match status" value="2"/>
</dbReference>
<dbReference type="PROSITE" id="PS00678">
    <property type="entry name" value="WD_REPEATS_1"/>
    <property type="match status" value="1"/>
</dbReference>
<evidence type="ECO:0000313" key="4">
    <source>
        <dbReference type="EMBL" id="KAF2905737.1"/>
    </source>
</evidence>
<organism evidence="4 5">
    <name type="scientific">Ignelater luminosus</name>
    <name type="common">Cucubano</name>
    <name type="synonym">Pyrophorus luminosus</name>
    <dbReference type="NCBI Taxonomy" id="2038154"/>
    <lineage>
        <taxon>Eukaryota</taxon>
        <taxon>Metazoa</taxon>
        <taxon>Ecdysozoa</taxon>
        <taxon>Arthropoda</taxon>
        <taxon>Hexapoda</taxon>
        <taxon>Insecta</taxon>
        <taxon>Pterygota</taxon>
        <taxon>Neoptera</taxon>
        <taxon>Endopterygota</taxon>
        <taxon>Coleoptera</taxon>
        <taxon>Polyphaga</taxon>
        <taxon>Elateriformia</taxon>
        <taxon>Elateroidea</taxon>
        <taxon>Elateridae</taxon>
        <taxon>Agrypninae</taxon>
        <taxon>Pyrophorini</taxon>
        <taxon>Ignelater</taxon>
    </lineage>
</organism>
<proteinExistence type="predicted"/>
<dbReference type="InterPro" id="IPR015943">
    <property type="entry name" value="WD40/YVTN_repeat-like_dom_sf"/>
</dbReference>
<feature type="repeat" description="WD" evidence="3">
    <location>
        <begin position="97"/>
        <end position="131"/>
    </location>
</feature>
<evidence type="ECO:0000256" key="1">
    <source>
        <dbReference type="ARBA" id="ARBA00022574"/>
    </source>
</evidence>
<accession>A0A8K0DLW5</accession>
<evidence type="ECO:0000256" key="3">
    <source>
        <dbReference type="PROSITE-ProRule" id="PRU00221"/>
    </source>
</evidence>
<dbReference type="PANTHER" id="PTHR19857:SF8">
    <property type="entry name" value="ANGIO-ASSOCIATED MIGRATORY CELL PROTEIN"/>
    <property type="match status" value="1"/>
</dbReference>
<feature type="repeat" description="WD" evidence="3">
    <location>
        <begin position="178"/>
        <end position="219"/>
    </location>
</feature>
<gene>
    <name evidence="4" type="ORF">ILUMI_00450</name>
</gene>
<evidence type="ECO:0000313" key="5">
    <source>
        <dbReference type="Proteomes" id="UP000801492"/>
    </source>
</evidence>
<keyword evidence="2" id="KW-0677">Repeat</keyword>
<feature type="repeat" description="WD" evidence="3">
    <location>
        <begin position="350"/>
        <end position="386"/>
    </location>
</feature>
<comment type="caution">
    <text evidence="4">The sequence shown here is derived from an EMBL/GenBank/DDBJ whole genome shotgun (WGS) entry which is preliminary data.</text>
</comment>
<reference evidence="4" key="1">
    <citation type="submission" date="2019-08" db="EMBL/GenBank/DDBJ databases">
        <title>The genome of the North American firefly Photinus pyralis.</title>
        <authorList>
            <consortium name="Photinus pyralis genome working group"/>
            <person name="Fallon T.R."/>
            <person name="Sander Lower S.E."/>
            <person name="Weng J.-K."/>
        </authorList>
    </citation>
    <scope>NUCLEOTIDE SEQUENCE</scope>
    <source>
        <strain evidence="4">TRF0915ILg1</strain>
        <tissue evidence="4">Whole body</tissue>
    </source>
</reference>
<name>A0A8K0DLW5_IGNLU</name>
<dbReference type="PROSITE" id="PS50082">
    <property type="entry name" value="WD_REPEATS_2"/>
    <property type="match status" value="4"/>
</dbReference>
<dbReference type="InterPro" id="IPR036322">
    <property type="entry name" value="WD40_repeat_dom_sf"/>
</dbReference>
<sequence>MDEDNGEVYDDLAEDVEVVYVDDFEIDDDTEDQIHEENEDEPFEREVVDLSKLTFSKHARPVFIGILNKNGLLAATGGEDDMAYVWSTETGDILLECTGHKDSVTHVGFSFDEQYVATGDMSGLIQVWSLKDKKLCWCFEVDDMDWLVWHHLANVLFAGTRSGDVYVWQIPDGNCKILPSHGPPSTCGNVLSDGKRLLAGYGDGKIRLWDIKTMSVLWQLTENIPVKENEQNHGITSLEITNDTNLFVVAPTANVYKVVDGRQTGSMLTANEENIEVAAINNECGLVATGSLTGKLCIWDLKKNNIRHEASLETSVTILKWGPHERLFAGADDGCIYVCDAKSGTLIEVLTGHQAVILSLYVSKDGSTVLSTSDDGTAKLFSVKTE</sequence>
<dbReference type="Proteomes" id="UP000801492">
    <property type="component" value="Unassembled WGS sequence"/>
</dbReference>
<dbReference type="Gene3D" id="2.130.10.10">
    <property type="entry name" value="YVTN repeat-like/Quinoprotein amine dehydrogenase"/>
    <property type="match status" value="1"/>
</dbReference>
<feature type="repeat" description="WD" evidence="3">
    <location>
        <begin position="55"/>
        <end position="96"/>
    </location>
</feature>
<dbReference type="SMART" id="SM00320">
    <property type="entry name" value="WD40"/>
    <property type="match status" value="7"/>
</dbReference>
<dbReference type="InterPro" id="IPR019775">
    <property type="entry name" value="WD40_repeat_CS"/>
</dbReference>
<evidence type="ECO:0000256" key="2">
    <source>
        <dbReference type="ARBA" id="ARBA00022737"/>
    </source>
</evidence>
<dbReference type="AlphaFoldDB" id="A0A8K0DLW5"/>
<keyword evidence="5" id="KW-1185">Reference proteome</keyword>
<dbReference type="PANTHER" id="PTHR19857">
    <property type="entry name" value="MITOCHONDRIAL DIVISION PROTEIN 1-RELATED"/>
    <property type="match status" value="1"/>
</dbReference>
<keyword evidence="1 3" id="KW-0853">WD repeat</keyword>
<protein>
    <recommendedName>
        <fullName evidence="6">Angio-associated migratory cell protein</fullName>
    </recommendedName>
</protein>
<dbReference type="SUPFAM" id="SSF50978">
    <property type="entry name" value="WD40 repeat-like"/>
    <property type="match status" value="1"/>
</dbReference>
<dbReference type="OrthoDB" id="10261640at2759"/>
<evidence type="ECO:0008006" key="6">
    <source>
        <dbReference type="Google" id="ProtNLM"/>
    </source>
</evidence>
<dbReference type="InterPro" id="IPR001680">
    <property type="entry name" value="WD40_rpt"/>
</dbReference>